<feature type="compositionally biased region" description="Low complexity" evidence="1">
    <location>
        <begin position="51"/>
        <end position="63"/>
    </location>
</feature>
<keyword evidence="3" id="KW-1185">Reference proteome</keyword>
<organism evidence="2 3">
    <name type="scientific">Mycolicibacterium fluoranthenivorans</name>
    <dbReference type="NCBI Taxonomy" id="258505"/>
    <lineage>
        <taxon>Bacteria</taxon>
        <taxon>Bacillati</taxon>
        <taxon>Actinomycetota</taxon>
        <taxon>Actinomycetes</taxon>
        <taxon>Mycobacteriales</taxon>
        <taxon>Mycobacteriaceae</taxon>
        <taxon>Mycolicibacterium</taxon>
    </lineage>
</organism>
<dbReference type="AlphaFoldDB" id="A0A7X5TZQ3"/>
<proteinExistence type="predicted"/>
<feature type="compositionally biased region" description="Basic and acidic residues" evidence="1">
    <location>
        <begin position="1"/>
        <end position="13"/>
    </location>
</feature>
<accession>A0A7X5TZQ3</accession>
<dbReference type="EMBL" id="JAANOW010000001">
    <property type="protein sequence ID" value="NIH95705.1"/>
    <property type="molecule type" value="Genomic_DNA"/>
</dbReference>
<evidence type="ECO:0000256" key="1">
    <source>
        <dbReference type="SAM" id="MobiDB-lite"/>
    </source>
</evidence>
<gene>
    <name evidence="2" type="ORF">FHU31_002661</name>
</gene>
<feature type="region of interest" description="Disordered" evidence="1">
    <location>
        <begin position="230"/>
        <end position="253"/>
    </location>
</feature>
<evidence type="ECO:0000313" key="3">
    <source>
        <dbReference type="Proteomes" id="UP000547444"/>
    </source>
</evidence>
<sequence>MHKKPAEIDRTPHNIDAVLAPQLEPDPWDDGGERSEDTGTAGKLTWGPGADGHFATAHAAGAALREQRRQRRGLSSPTVEGDRKPWFDPTGEFDFDSTVEAIRNGRTVDYWDLLAVVKIVTNGPVKRRVVDFDEWREIPGYPGYVMHSISREVWRPPREVTLPNGNVRQYQGKKVTAHNGSYSLTVNGVTSSRGIDVLYRETFPECGKKKRKRTAGEWDDTVNLRTGKTRLEGTEGVPEWLDGGASHAVTRPQ</sequence>
<evidence type="ECO:0000313" key="2">
    <source>
        <dbReference type="EMBL" id="NIH95705.1"/>
    </source>
</evidence>
<dbReference type="RefSeq" id="WP_167158909.1">
    <property type="nucleotide sequence ID" value="NZ_JAANOW010000001.1"/>
</dbReference>
<feature type="region of interest" description="Disordered" evidence="1">
    <location>
        <begin position="1"/>
        <end position="86"/>
    </location>
</feature>
<comment type="caution">
    <text evidence="2">The sequence shown here is derived from an EMBL/GenBank/DDBJ whole genome shotgun (WGS) entry which is preliminary data.</text>
</comment>
<name>A0A7X5TZQ3_9MYCO</name>
<protein>
    <submittedName>
        <fullName evidence="2">Uncharacterized protein</fullName>
    </submittedName>
</protein>
<dbReference type="Proteomes" id="UP000547444">
    <property type="component" value="Unassembled WGS sequence"/>
</dbReference>
<reference evidence="2 3" key="1">
    <citation type="submission" date="2020-03" db="EMBL/GenBank/DDBJ databases">
        <title>Sequencing the genomes of 1000 actinobacteria strains.</title>
        <authorList>
            <person name="Klenk H.-P."/>
        </authorList>
    </citation>
    <scope>NUCLEOTIDE SEQUENCE [LARGE SCALE GENOMIC DNA]</scope>
    <source>
        <strain evidence="2 3">DSM 44556</strain>
    </source>
</reference>